<dbReference type="GO" id="GO:0004842">
    <property type="term" value="F:ubiquitin-protein transferase activity"/>
    <property type="evidence" value="ECO:0007669"/>
    <property type="project" value="InterPro"/>
</dbReference>
<evidence type="ECO:0000313" key="3">
    <source>
        <dbReference type="EMBL" id="CAB4029318.1"/>
    </source>
</evidence>
<name>A0A6S7JEW2_PARCT</name>
<evidence type="ECO:0000256" key="2">
    <source>
        <dbReference type="SAM" id="Phobius"/>
    </source>
</evidence>
<gene>
    <name evidence="3" type="ORF">PACLA_8A063439</name>
</gene>
<keyword evidence="2" id="KW-0812">Transmembrane</keyword>
<reference evidence="3" key="1">
    <citation type="submission" date="2020-04" db="EMBL/GenBank/DDBJ databases">
        <authorList>
            <person name="Alioto T."/>
            <person name="Alioto T."/>
            <person name="Gomez Garrido J."/>
        </authorList>
    </citation>
    <scope>NUCLEOTIDE SEQUENCE</scope>
    <source>
        <strain evidence="3">A484AB</strain>
    </source>
</reference>
<dbReference type="PANTHER" id="PTHR22605">
    <property type="entry name" value="RZ-TYPE DOMAIN-CONTAINING PROTEIN"/>
    <property type="match status" value="1"/>
</dbReference>
<dbReference type="InterPro" id="IPR027417">
    <property type="entry name" value="P-loop_NTPase"/>
</dbReference>
<dbReference type="EMBL" id="CACRXK020016091">
    <property type="protein sequence ID" value="CAB4029318.1"/>
    <property type="molecule type" value="Genomic_DNA"/>
</dbReference>
<dbReference type="GO" id="GO:0016887">
    <property type="term" value="F:ATP hydrolysis activity"/>
    <property type="evidence" value="ECO:0007669"/>
    <property type="project" value="InterPro"/>
</dbReference>
<keyword evidence="2" id="KW-0472">Membrane</keyword>
<dbReference type="OrthoDB" id="6110868at2759"/>
<dbReference type="PANTHER" id="PTHR22605:SF16">
    <property type="entry name" value="E3 UBIQUITIN-PROTEIN LIGASE RNF213"/>
    <property type="match status" value="1"/>
</dbReference>
<dbReference type="Gene3D" id="3.40.50.300">
    <property type="entry name" value="P-loop containing nucleotide triphosphate hydrolases"/>
    <property type="match status" value="1"/>
</dbReference>
<dbReference type="Proteomes" id="UP001152795">
    <property type="component" value="Unassembled WGS sequence"/>
</dbReference>
<accession>A0A6S7JEW2</accession>
<organism evidence="3 4">
    <name type="scientific">Paramuricea clavata</name>
    <name type="common">Red gorgonian</name>
    <name type="synonym">Violescent sea-whip</name>
    <dbReference type="NCBI Taxonomy" id="317549"/>
    <lineage>
        <taxon>Eukaryota</taxon>
        <taxon>Metazoa</taxon>
        <taxon>Cnidaria</taxon>
        <taxon>Anthozoa</taxon>
        <taxon>Octocorallia</taxon>
        <taxon>Malacalcyonacea</taxon>
        <taxon>Plexauridae</taxon>
        <taxon>Paramuricea</taxon>
    </lineage>
</organism>
<feature type="compositionally biased region" description="Acidic residues" evidence="1">
    <location>
        <begin position="403"/>
        <end position="417"/>
    </location>
</feature>
<feature type="region of interest" description="Disordered" evidence="1">
    <location>
        <begin position="394"/>
        <end position="418"/>
    </location>
</feature>
<comment type="caution">
    <text evidence="3">The sequence shown here is derived from an EMBL/GenBank/DDBJ whole genome shotgun (WGS) entry which is preliminary data.</text>
</comment>
<keyword evidence="4" id="KW-1185">Reference proteome</keyword>
<evidence type="ECO:0000313" key="4">
    <source>
        <dbReference type="Proteomes" id="UP001152795"/>
    </source>
</evidence>
<protein>
    <submittedName>
        <fullName evidence="3">Uncharacterized protein</fullName>
    </submittedName>
</protein>
<evidence type="ECO:0000256" key="1">
    <source>
        <dbReference type="SAM" id="MobiDB-lite"/>
    </source>
</evidence>
<feature type="non-terminal residue" evidence="3">
    <location>
        <position position="683"/>
    </location>
</feature>
<dbReference type="AlphaFoldDB" id="A0A6S7JEW2"/>
<feature type="transmembrane region" description="Helical" evidence="2">
    <location>
        <begin position="134"/>
        <end position="155"/>
    </location>
</feature>
<proteinExistence type="predicted"/>
<sequence length="683" mass="77409">TINDFLKTNKMAGRIGLWRENMMLTLRMCLKSSHEHFQVQYLISLRYHLQFLQRGPSSSISRRRTPLIRPVSMFTNQEYWAIITTLLFVPRYINRDLSLLKTVSTSSLESDLNSKTALTDRSRYSSNPLLLDDLPMTVLGYYLLLTFFSLIGALLQSQFESAIKRSPINEAMVTDTQMQHPRINNIFWLNTISRSRIKILELSYMWRSQPDNLVPVFCTKNVGQLLILHVKLQICFALLSLYYQNICLVTMRINQKMHLIVLQWLFLTCLQQLKCPRNTEVTVPLVFINFALFLGSLSLYTHAWILYADFSMLIHSLVSARLARGSVRGTLNNAAQASCIAKVLSASQKYMRKQENECSFVSLRDVERAMKVIIWFYSNSELINWVIGDGDNVRDQDNKSSEESSEDESDENGDEQVEQPLSPTVRAVILGIGVCYYARLNERETYCHYISRYFDNSCPLPGAGRTDLAAVIVCQRGFLKDIQLGRNIARNTALSENVFMMAICTELRIPLFVVGKPGSSKSLAKDVISTNMKAGNSQSELFKNLKQIHMQSYQCSPLSTPEGIVSTFSQCAKLQKDKDLKKFVSVVVLDEIGLAEDSPLMPLKTLHPLLEDGTATTEESGKTSDHHRVGFIGLSNWALDPAKMNRGIMLSRGVPSENELRDSASKCPITSSITWSKKTRLTT</sequence>
<keyword evidence="2" id="KW-1133">Transmembrane helix</keyword>
<feature type="transmembrane region" description="Helical" evidence="2">
    <location>
        <begin position="285"/>
        <end position="307"/>
    </location>
</feature>
<dbReference type="InterPro" id="IPR031248">
    <property type="entry name" value="RNF213"/>
</dbReference>
<feature type="non-terminal residue" evidence="3">
    <location>
        <position position="1"/>
    </location>
</feature>